<dbReference type="HAMAP" id="MF_00164">
    <property type="entry name" value="GlmS"/>
    <property type="match status" value="1"/>
</dbReference>
<evidence type="ECO:0000256" key="3">
    <source>
        <dbReference type="ARBA" id="ARBA00012916"/>
    </source>
</evidence>
<keyword evidence="8" id="KW-0677">Repeat</keyword>
<dbReference type="InterPro" id="IPR035466">
    <property type="entry name" value="GlmS/AgaS_SIS"/>
</dbReference>
<dbReference type="Gene3D" id="3.40.50.10490">
    <property type="entry name" value="Glucose-6-phosphate isomerase like protein, domain 1"/>
    <property type="match status" value="2"/>
</dbReference>
<dbReference type="CDD" id="cd05009">
    <property type="entry name" value="SIS_GlmS_GlmD_2"/>
    <property type="match status" value="1"/>
</dbReference>
<evidence type="ECO:0000256" key="6">
    <source>
        <dbReference type="ARBA" id="ARBA00022576"/>
    </source>
</evidence>
<feature type="active site" description="Nucleophile; for GATase activity" evidence="10">
    <location>
        <position position="2"/>
    </location>
</feature>
<feature type="domain" description="SIS" evidence="12">
    <location>
        <begin position="287"/>
        <end position="431"/>
    </location>
</feature>
<dbReference type="SUPFAM" id="SSF56235">
    <property type="entry name" value="N-terminal nucleophile aminohydrolases (Ntn hydrolases)"/>
    <property type="match status" value="1"/>
</dbReference>
<accession>A0A833H510</accession>
<feature type="initiator methionine" description="Removed" evidence="10">
    <location>
        <position position="1"/>
    </location>
</feature>
<dbReference type="FunFam" id="3.40.50.10490:FF:000002">
    <property type="entry name" value="Glutamine--fructose-6-phosphate aminotransferase [isomerizing]"/>
    <property type="match status" value="1"/>
</dbReference>
<dbReference type="GO" id="GO:0004360">
    <property type="term" value="F:glutamine-fructose-6-phosphate transaminase (isomerizing) activity"/>
    <property type="evidence" value="ECO:0007669"/>
    <property type="project" value="UniProtKB-UniRule"/>
</dbReference>
<dbReference type="NCBIfam" id="TIGR01135">
    <property type="entry name" value="glmS"/>
    <property type="match status" value="1"/>
</dbReference>
<organism evidence="13 14">
    <name type="scientific">Leptonema illini</name>
    <dbReference type="NCBI Taxonomy" id="183"/>
    <lineage>
        <taxon>Bacteria</taxon>
        <taxon>Pseudomonadati</taxon>
        <taxon>Spirochaetota</taxon>
        <taxon>Spirochaetia</taxon>
        <taxon>Leptospirales</taxon>
        <taxon>Leptospiraceae</taxon>
        <taxon>Leptonema</taxon>
    </lineage>
</organism>
<dbReference type="GO" id="GO:0006047">
    <property type="term" value="P:UDP-N-acetylglucosamine metabolic process"/>
    <property type="evidence" value="ECO:0007669"/>
    <property type="project" value="TreeGrafter"/>
</dbReference>
<keyword evidence="9" id="KW-0315">Glutamine amidotransferase</keyword>
<dbReference type="SUPFAM" id="SSF53697">
    <property type="entry name" value="SIS domain"/>
    <property type="match status" value="1"/>
</dbReference>
<evidence type="ECO:0000313" key="14">
    <source>
        <dbReference type="Proteomes" id="UP000460298"/>
    </source>
</evidence>
<feature type="domain" description="Glutamine amidotransferase type-2" evidence="11">
    <location>
        <begin position="2"/>
        <end position="219"/>
    </location>
</feature>
<dbReference type="Pfam" id="PF13522">
    <property type="entry name" value="GATase_6"/>
    <property type="match status" value="1"/>
</dbReference>
<dbReference type="GO" id="GO:0097367">
    <property type="term" value="F:carbohydrate derivative binding"/>
    <property type="evidence" value="ECO:0007669"/>
    <property type="project" value="InterPro"/>
</dbReference>
<dbReference type="Proteomes" id="UP000460298">
    <property type="component" value="Unassembled WGS sequence"/>
</dbReference>
<dbReference type="Pfam" id="PF01380">
    <property type="entry name" value="SIS"/>
    <property type="match status" value="2"/>
</dbReference>
<reference evidence="13 14" key="1">
    <citation type="submission" date="2019-10" db="EMBL/GenBank/DDBJ databases">
        <title>Extracellular Electron Transfer in a Candidatus Methanoperedens spp. Enrichment Culture.</title>
        <authorList>
            <person name="Berger S."/>
            <person name="Rangel Shaw D."/>
            <person name="Berben T."/>
            <person name="In 'T Zandt M."/>
            <person name="Frank J."/>
            <person name="Reimann J."/>
            <person name="Jetten M.S.M."/>
            <person name="Welte C.U."/>
        </authorList>
    </citation>
    <scope>NUCLEOTIDE SEQUENCE [LARGE SCALE GENOMIC DNA]</scope>
    <source>
        <strain evidence="13">SB12</strain>
    </source>
</reference>
<dbReference type="GO" id="GO:0005829">
    <property type="term" value="C:cytosol"/>
    <property type="evidence" value="ECO:0007669"/>
    <property type="project" value="TreeGrafter"/>
</dbReference>
<evidence type="ECO:0000259" key="12">
    <source>
        <dbReference type="PROSITE" id="PS51464"/>
    </source>
</evidence>
<dbReference type="GO" id="GO:0006487">
    <property type="term" value="P:protein N-linked glycosylation"/>
    <property type="evidence" value="ECO:0007669"/>
    <property type="project" value="TreeGrafter"/>
</dbReference>
<dbReference type="NCBIfam" id="NF001484">
    <property type="entry name" value="PRK00331.1"/>
    <property type="match status" value="1"/>
</dbReference>
<evidence type="ECO:0000256" key="2">
    <source>
        <dbReference type="ARBA" id="ARBA00004496"/>
    </source>
</evidence>
<dbReference type="InterPro" id="IPR047084">
    <property type="entry name" value="GFAT_N"/>
</dbReference>
<evidence type="ECO:0000256" key="9">
    <source>
        <dbReference type="ARBA" id="ARBA00022962"/>
    </source>
</evidence>
<dbReference type="Gene3D" id="3.60.20.10">
    <property type="entry name" value="Glutamine Phosphoribosylpyrophosphate, subunit 1, domain 1"/>
    <property type="match status" value="1"/>
</dbReference>
<keyword evidence="7 10" id="KW-0808">Transferase</keyword>
<dbReference type="PROSITE" id="PS51464">
    <property type="entry name" value="SIS"/>
    <property type="match status" value="2"/>
</dbReference>
<dbReference type="InterPro" id="IPR001347">
    <property type="entry name" value="SIS_dom"/>
</dbReference>
<feature type="active site" description="For Fru-6P isomerization activity" evidence="10">
    <location>
        <position position="605"/>
    </location>
</feature>
<evidence type="ECO:0000313" key="13">
    <source>
        <dbReference type="EMBL" id="KAB2935462.1"/>
    </source>
</evidence>
<dbReference type="InterPro" id="IPR035490">
    <property type="entry name" value="GlmS/FrlB_SIS"/>
</dbReference>
<dbReference type="GO" id="GO:0006002">
    <property type="term" value="P:fructose 6-phosphate metabolic process"/>
    <property type="evidence" value="ECO:0007669"/>
    <property type="project" value="TreeGrafter"/>
</dbReference>
<dbReference type="InterPro" id="IPR029055">
    <property type="entry name" value="Ntn_hydrolases_N"/>
</dbReference>
<dbReference type="PANTHER" id="PTHR10937:SF0">
    <property type="entry name" value="GLUTAMINE--FRUCTOSE-6-PHOSPHATE TRANSAMINASE (ISOMERIZING)"/>
    <property type="match status" value="1"/>
</dbReference>
<evidence type="ECO:0000256" key="5">
    <source>
        <dbReference type="ARBA" id="ARBA00022490"/>
    </source>
</evidence>
<comment type="subunit">
    <text evidence="10">Homodimer.</text>
</comment>
<gene>
    <name evidence="10 13" type="primary">glmS</name>
    <name evidence="13" type="ORF">F9K24_01665</name>
</gene>
<comment type="caution">
    <text evidence="13">The sequence shown here is derived from an EMBL/GenBank/DDBJ whole genome shotgun (WGS) entry which is preliminary data.</text>
</comment>
<dbReference type="InterPro" id="IPR005855">
    <property type="entry name" value="GFAT"/>
</dbReference>
<proteinExistence type="inferred from homology"/>
<feature type="domain" description="SIS" evidence="12">
    <location>
        <begin position="459"/>
        <end position="600"/>
    </location>
</feature>
<protein>
    <recommendedName>
        <fullName evidence="4 10">Glutamine--fructose-6-phosphate aminotransferase [isomerizing]</fullName>
        <ecNumber evidence="3 10">2.6.1.16</ecNumber>
    </recommendedName>
    <alternativeName>
        <fullName evidence="10">D-fructose-6-phosphate amidotransferase</fullName>
    </alternativeName>
    <alternativeName>
        <fullName evidence="10">GFAT</fullName>
    </alternativeName>
    <alternativeName>
        <fullName evidence="10">Glucosamine-6-phosphate synthase</fullName>
    </alternativeName>
    <alternativeName>
        <fullName evidence="10">Hexosephosphate aminotransferase</fullName>
    </alternativeName>
    <alternativeName>
        <fullName evidence="10">L-glutamine--D-fructose-6-phosphate amidotransferase</fullName>
    </alternativeName>
</protein>
<evidence type="ECO:0000256" key="4">
    <source>
        <dbReference type="ARBA" id="ARBA00016090"/>
    </source>
</evidence>
<dbReference type="GO" id="GO:0005975">
    <property type="term" value="P:carbohydrate metabolic process"/>
    <property type="evidence" value="ECO:0007669"/>
    <property type="project" value="UniProtKB-UniRule"/>
</dbReference>
<name>A0A833H510_9LEPT</name>
<evidence type="ECO:0000256" key="1">
    <source>
        <dbReference type="ARBA" id="ARBA00001031"/>
    </source>
</evidence>
<evidence type="ECO:0000256" key="10">
    <source>
        <dbReference type="HAMAP-Rule" id="MF_00164"/>
    </source>
</evidence>
<evidence type="ECO:0000256" key="8">
    <source>
        <dbReference type="ARBA" id="ARBA00022737"/>
    </source>
</evidence>
<keyword evidence="6 10" id="KW-0032">Aminotransferase</keyword>
<dbReference type="CDD" id="cd00714">
    <property type="entry name" value="GFAT"/>
    <property type="match status" value="1"/>
</dbReference>
<dbReference type="EC" id="2.6.1.16" evidence="3 10"/>
<dbReference type="FunFam" id="3.60.20.10:FF:000006">
    <property type="entry name" value="Glutamine--fructose-6-phosphate aminotransferase [isomerizing]"/>
    <property type="match status" value="1"/>
</dbReference>
<evidence type="ECO:0000256" key="7">
    <source>
        <dbReference type="ARBA" id="ARBA00022679"/>
    </source>
</evidence>
<sequence length="610" mass="68476">MCGIVGYSGDKSIHSVLLVGLIRLEYRGYDSAGIAAIDQGELEIRKEKGKIKALEDYLKLHPVNGHIGIGHTRWATHGEPSRGNAHPHVDGSRKIAVVHNGIIENYMHLRHELTKKGHLFHTETDTEVIPHLLEEELKTHGTLEKAIPAAVAKLEGKFACAILYEKDPERIYFIKDGSPLIYGKGKNEGFLASDIMAIIPQAKEQCIIKDGQWGWMTRDEFQLFEKDGSPVDVQLEHIKLTVEDLEKGPYDHFMLKEIFEQPDVFRRIIEARMDEKGKVRFPEMEMSNDVLGRVGRILITSAGTSWHAGLVGKLYFEKFARIATDVDLSSEFRYRNPIAEGDTMVIGISQSGETADTLAGILEAKSKFCRVLSFVNRVDSTIARDSDAFINLMAGPEIGVASTKAYTAQLLNMLFFSLYMSGIRWITQKEEREAIFEEIRKLPVKIESILARAEEIRHWAREYIGARDFIFLGRYYNHPTALEGALKLKEISYIHASGYAGGEFKHGPIALIDENIPVVCIAPKTEVYDKMVSNIQEVKARKGKILAICTEGDTMVPDLADHYFHIPAAPDYLTPLLTVIPLQLLAYYAAIERGCEPDQPRNLAKSVTVE</sequence>
<dbReference type="GO" id="GO:0046349">
    <property type="term" value="P:amino sugar biosynthetic process"/>
    <property type="evidence" value="ECO:0007669"/>
    <property type="project" value="UniProtKB-ARBA"/>
</dbReference>
<comment type="subcellular location">
    <subcellularLocation>
        <location evidence="2 10">Cytoplasm</location>
    </subcellularLocation>
</comment>
<dbReference type="PANTHER" id="PTHR10937">
    <property type="entry name" value="GLUCOSAMINE--FRUCTOSE-6-PHOSPHATE AMINOTRANSFERASE, ISOMERIZING"/>
    <property type="match status" value="1"/>
</dbReference>
<dbReference type="CDD" id="cd05008">
    <property type="entry name" value="SIS_GlmS_GlmD_1"/>
    <property type="match status" value="1"/>
</dbReference>
<dbReference type="AlphaFoldDB" id="A0A833H510"/>
<dbReference type="EMBL" id="WBUI01000001">
    <property type="protein sequence ID" value="KAB2935462.1"/>
    <property type="molecule type" value="Genomic_DNA"/>
</dbReference>
<comment type="catalytic activity">
    <reaction evidence="1 10">
        <text>D-fructose 6-phosphate + L-glutamine = D-glucosamine 6-phosphate + L-glutamate</text>
        <dbReference type="Rhea" id="RHEA:13237"/>
        <dbReference type="ChEBI" id="CHEBI:29985"/>
        <dbReference type="ChEBI" id="CHEBI:58359"/>
        <dbReference type="ChEBI" id="CHEBI:58725"/>
        <dbReference type="ChEBI" id="CHEBI:61527"/>
        <dbReference type="EC" id="2.6.1.16"/>
    </reaction>
</comment>
<dbReference type="PROSITE" id="PS51278">
    <property type="entry name" value="GATASE_TYPE_2"/>
    <property type="match status" value="1"/>
</dbReference>
<keyword evidence="5 10" id="KW-0963">Cytoplasm</keyword>
<comment type="function">
    <text evidence="10">Catalyzes the first step in hexosamine metabolism, converting fructose-6P into glucosamine-6P using glutamine as a nitrogen source.</text>
</comment>
<dbReference type="InterPro" id="IPR046348">
    <property type="entry name" value="SIS_dom_sf"/>
</dbReference>
<dbReference type="InterPro" id="IPR017932">
    <property type="entry name" value="GATase_2_dom"/>
</dbReference>
<evidence type="ECO:0000259" key="11">
    <source>
        <dbReference type="PROSITE" id="PS51278"/>
    </source>
</evidence>
<dbReference type="FunFam" id="3.40.50.10490:FF:000001">
    <property type="entry name" value="Glutamine--fructose-6-phosphate aminotransferase [isomerizing]"/>
    <property type="match status" value="1"/>
</dbReference>